<dbReference type="AlphaFoldDB" id="A0A5C6F1E5"/>
<reference evidence="2 3" key="1">
    <citation type="submission" date="2019-02" db="EMBL/GenBank/DDBJ databases">
        <title>Deep-cultivation of Planctomycetes and their phenomic and genomic characterization uncovers novel biology.</title>
        <authorList>
            <person name="Wiegand S."/>
            <person name="Jogler M."/>
            <person name="Boedeker C."/>
            <person name="Pinto D."/>
            <person name="Vollmers J."/>
            <person name="Rivas-Marin E."/>
            <person name="Kohn T."/>
            <person name="Peeters S.H."/>
            <person name="Heuer A."/>
            <person name="Rast P."/>
            <person name="Oberbeckmann S."/>
            <person name="Bunk B."/>
            <person name="Jeske O."/>
            <person name="Meyerdierks A."/>
            <person name="Storesund J.E."/>
            <person name="Kallscheuer N."/>
            <person name="Luecker S."/>
            <person name="Lage O.M."/>
            <person name="Pohl T."/>
            <person name="Merkel B.J."/>
            <person name="Hornburger P."/>
            <person name="Mueller R.-W."/>
            <person name="Bruemmer F."/>
            <person name="Labrenz M."/>
            <person name="Spormann A.M."/>
            <person name="Op Den Camp H."/>
            <person name="Overmann J."/>
            <person name="Amann R."/>
            <person name="Jetten M.S.M."/>
            <person name="Mascher T."/>
            <person name="Medema M.H."/>
            <person name="Devos D.P."/>
            <person name="Kaster A.-K."/>
            <person name="Ovreas L."/>
            <person name="Rohde M."/>
            <person name="Galperin M.Y."/>
            <person name="Jogler C."/>
        </authorList>
    </citation>
    <scope>NUCLEOTIDE SEQUENCE [LARGE SCALE GENOMIC DNA]</scope>
    <source>
        <strain evidence="2 3">Poly51</strain>
    </source>
</reference>
<keyword evidence="3" id="KW-1185">Reference proteome</keyword>
<dbReference type="EMBL" id="SJPW01000004">
    <property type="protein sequence ID" value="TWU54885.1"/>
    <property type="molecule type" value="Genomic_DNA"/>
</dbReference>
<proteinExistence type="predicted"/>
<sequence precursor="true">MQFLRFKLKTLLAAITALAVAFGFAHHAHSRLRYDEAILRKLADDNQTWIYICDPTPPPHHSGGVAMPTGCGGVAYRGQATPRSLILLPEPLRRYLFTRITGVHLLPDAFDTNCLDALGSLPMIESVNLNGMSLAAGAEDRFKALHPDATLSNRSYGVWGPLGGSATYTEDYDGG</sequence>
<organism evidence="2 3">
    <name type="scientific">Rubripirellula tenax</name>
    <dbReference type="NCBI Taxonomy" id="2528015"/>
    <lineage>
        <taxon>Bacteria</taxon>
        <taxon>Pseudomonadati</taxon>
        <taxon>Planctomycetota</taxon>
        <taxon>Planctomycetia</taxon>
        <taxon>Pirellulales</taxon>
        <taxon>Pirellulaceae</taxon>
        <taxon>Rubripirellula</taxon>
    </lineage>
</organism>
<dbReference type="RefSeq" id="WP_146459030.1">
    <property type="nucleotide sequence ID" value="NZ_SJPW01000004.1"/>
</dbReference>
<keyword evidence="1" id="KW-0732">Signal</keyword>
<evidence type="ECO:0000313" key="3">
    <source>
        <dbReference type="Proteomes" id="UP000318288"/>
    </source>
</evidence>
<dbReference type="Proteomes" id="UP000318288">
    <property type="component" value="Unassembled WGS sequence"/>
</dbReference>
<evidence type="ECO:0000313" key="2">
    <source>
        <dbReference type="EMBL" id="TWU54885.1"/>
    </source>
</evidence>
<feature type="signal peptide" evidence="1">
    <location>
        <begin position="1"/>
        <end position="27"/>
    </location>
</feature>
<evidence type="ECO:0008006" key="4">
    <source>
        <dbReference type="Google" id="ProtNLM"/>
    </source>
</evidence>
<accession>A0A5C6F1E5</accession>
<protein>
    <recommendedName>
        <fullName evidence="4">Leucine Rich repeats (2 copies)</fullName>
    </recommendedName>
</protein>
<feature type="chain" id="PRO_5022937931" description="Leucine Rich repeats (2 copies)" evidence="1">
    <location>
        <begin position="28"/>
        <end position="175"/>
    </location>
</feature>
<gene>
    <name evidence="2" type="ORF">Poly51_36070</name>
</gene>
<evidence type="ECO:0000256" key="1">
    <source>
        <dbReference type="SAM" id="SignalP"/>
    </source>
</evidence>
<comment type="caution">
    <text evidence="2">The sequence shown here is derived from an EMBL/GenBank/DDBJ whole genome shotgun (WGS) entry which is preliminary data.</text>
</comment>
<name>A0A5C6F1E5_9BACT</name>